<evidence type="ECO:0000256" key="9">
    <source>
        <dbReference type="ARBA" id="ARBA00047669"/>
    </source>
</evidence>
<comment type="pathway">
    <text evidence="2">Protein modification; protein glycosylation.</text>
</comment>
<feature type="binding site" evidence="12">
    <location>
        <position position="517"/>
    </location>
    <ligand>
        <name>Ca(2+)</name>
        <dbReference type="ChEBI" id="CHEBI:29108"/>
    </ligand>
</feature>
<accession>A0A9P7YTC9</accession>
<sequence>MVYFSLSHGLSVLALLSSTVLAVPAKEEFTKRPGSRPDDHTLNKQRADAVKDAFTYAWDGYYKYAFPNDELHPISNGFSNSRNGWGASAVDALSTALLMQIPRIVDQIVNFVPTINFDETLDEISLFETTIRYLGGLLSGYDLLKGPLSNLAKNSTAVDALLSQATRLASNLAFAFDTPSGVPYNGVYFNPNRNDGSTTNGLATTGTLVLEWQHLSDLTGNKTFGELAQKGESYILKPNPATSEPWPGLVGTNIDINTGLFQDAFGGWVGGDDSAYEYLIKMYVYDTTRYATYRDRWIAAADSTIAHLASHPSSRPDLTYLAIFNGKKLIYQSQHLACFDGGNFILGGLVLKEQTYIDFGLKLVSACEDTYNSTLTGIGPESFRWVTNDTAPNDPSNPPVPADRQTFYARAGFYITNGNYILRPEVIESFYYAYRATGNQLYRDWAWDAFVNINATARTGSGFAGLNNVNAPGGGGFQDFQESFLFAEVLKYSYLIHAPDNVWQVEHNGVNQWVFNTEAHPFKVAGPPI</sequence>
<evidence type="ECO:0000256" key="13">
    <source>
        <dbReference type="PIRSR" id="PIRSR601382-3"/>
    </source>
</evidence>
<organism evidence="16 17">
    <name type="scientific">Amylocarpus encephaloides</name>
    <dbReference type="NCBI Taxonomy" id="45428"/>
    <lineage>
        <taxon>Eukaryota</taxon>
        <taxon>Fungi</taxon>
        <taxon>Dikarya</taxon>
        <taxon>Ascomycota</taxon>
        <taxon>Pezizomycotina</taxon>
        <taxon>Leotiomycetes</taxon>
        <taxon>Helotiales</taxon>
        <taxon>Helotiales incertae sedis</taxon>
        <taxon>Amylocarpus</taxon>
    </lineage>
</organism>
<evidence type="ECO:0000256" key="10">
    <source>
        <dbReference type="ARBA" id="ARBA00048605"/>
    </source>
</evidence>
<feature type="active site" evidence="11">
    <location>
        <position position="425"/>
    </location>
</feature>
<keyword evidence="12" id="KW-0479">Metal-binding</keyword>
<comment type="similarity">
    <text evidence="3 14">Belongs to the glycosyl hydrolase 47 family.</text>
</comment>
<gene>
    <name evidence="16" type="ORF">BJ875DRAFT_414112</name>
</gene>
<comment type="cofactor">
    <cofactor evidence="1 12">
        <name>Ca(2+)</name>
        <dbReference type="ChEBI" id="CHEBI:29108"/>
    </cofactor>
</comment>
<comment type="catalytic activity">
    <reaction evidence="9">
        <text>N(4)-(alpha-D-Man-(1-&gt;2)-alpha-D-Man-(1-&gt;2)-alpha-D-Man-(1-&gt;3)-[alpha-D-Man-(1-&gt;3)-[alpha-D-Man-(1-&gt;2)-alpha-D-Man-(1-&gt;6)]-alpha-D-Man-(1-&gt;6)]-beta-D-Man-(1-&gt;4)-beta-D-GlcNAc-(1-&gt;4)-beta-D-GlcNAc)-L-asparaginyl-[protein] (N-glucan mannose isomer 8A1,2,3B1,3) + 3 H2O = N(4)-(alpha-D-Man-(1-&gt;3)-[alpha-D-Man-(1-&gt;3)-[alpha-D-Man-(1-&gt;6)]-alpha-D-Man-(1-&gt;6)]-beta-D-Man-(1-&gt;4)-beta-D-GlcNAc-(1-&gt;4)-beta-D-GlcNAc)-L-asparaginyl-[protein] (N-glucan mannose isomer 5A1,2) + 3 beta-D-mannose</text>
        <dbReference type="Rhea" id="RHEA:56028"/>
        <dbReference type="Rhea" id="RHEA-COMP:14358"/>
        <dbReference type="Rhea" id="RHEA-COMP:14367"/>
        <dbReference type="ChEBI" id="CHEBI:15377"/>
        <dbReference type="ChEBI" id="CHEBI:28563"/>
        <dbReference type="ChEBI" id="CHEBI:59087"/>
        <dbReference type="ChEBI" id="CHEBI:60628"/>
        <dbReference type="EC" id="3.2.1.113"/>
    </reaction>
</comment>
<dbReference type="GO" id="GO:0005975">
    <property type="term" value="P:carbohydrate metabolic process"/>
    <property type="evidence" value="ECO:0007669"/>
    <property type="project" value="InterPro"/>
</dbReference>
<feature type="chain" id="PRO_5040182816" description="alpha-1,2-Mannosidase" evidence="15">
    <location>
        <begin position="23"/>
        <end position="529"/>
    </location>
</feature>
<evidence type="ECO:0000256" key="2">
    <source>
        <dbReference type="ARBA" id="ARBA00004922"/>
    </source>
</evidence>
<dbReference type="OrthoDB" id="8118055at2759"/>
<dbReference type="EC" id="3.2.1.-" evidence="14"/>
<dbReference type="GO" id="GO:0036503">
    <property type="term" value="P:ERAD pathway"/>
    <property type="evidence" value="ECO:0007669"/>
    <property type="project" value="UniProtKB-ARBA"/>
</dbReference>
<name>A0A9P7YTC9_9HELO</name>
<dbReference type="GO" id="GO:0005509">
    <property type="term" value="F:calcium ion binding"/>
    <property type="evidence" value="ECO:0007669"/>
    <property type="project" value="InterPro"/>
</dbReference>
<keyword evidence="7" id="KW-0325">Glycoprotein</keyword>
<dbReference type="InterPro" id="IPR050749">
    <property type="entry name" value="Glycosyl_Hydrolase_47"/>
</dbReference>
<dbReference type="AlphaFoldDB" id="A0A9P7YTC9"/>
<comment type="caution">
    <text evidence="16">The sequence shown here is derived from an EMBL/GenBank/DDBJ whole genome shotgun (WGS) entry which is preliminary data.</text>
</comment>
<evidence type="ECO:0000256" key="3">
    <source>
        <dbReference type="ARBA" id="ARBA00007658"/>
    </source>
</evidence>
<reference evidence="16" key="1">
    <citation type="journal article" date="2021" name="IMA Fungus">
        <title>Genomic characterization of three marine fungi, including Emericellopsis atlantica sp. nov. with signatures of a generalist lifestyle and marine biomass degradation.</title>
        <authorList>
            <person name="Hagestad O.C."/>
            <person name="Hou L."/>
            <person name="Andersen J.H."/>
            <person name="Hansen E.H."/>
            <person name="Altermark B."/>
            <person name="Li C."/>
            <person name="Kuhnert E."/>
            <person name="Cox R.J."/>
            <person name="Crous P.W."/>
            <person name="Spatafora J.W."/>
            <person name="Lail K."/>
            <person name="Amirebrahimi M."/>
            <person name="Lipzen A."/>
            <person name="Pangilinan J."/>
            <person name="Andreopoulos W."/>
            <person name="Hayes R.D."/>
            <person name="Ng V."/>
            <person name="Grigoriev I.V."/>
            <person name="Jackson S.A."/>
            <person name="Sutton T.D.S."/>
            <person name="Dobson A.D.W."/>
            <person name="Rama T."/>
        </authorList>
    </citation>
    <scope>NUCLEOTIDE SEQUENCE</scope>
    <source>
        <strain evidence="16">TRa018bII</strain>
    </source>
</reference>
<dbReference type="GO" id="GO:0005783">
    <property type="term" value="C:endoplasmic reticulum"/>
    <property type="evidence" value="ECO:0007669"/>
    <property type="project" value="TreeGrafter"/>
</dbReference>
<protein>
    <recommendedName>
        <fullName evidence="14">alpha-1,2-Mannosidase</fullName>
        <ecNumber evidence="14">3.2.1.-</ecNumber>
    </recommendedName>
</protein>
<keyword evidence="12" id="KW-0106">Calcium</keyword>
<evidence type="ECO:0000256" key="5">
    <source>
        <dbReference type="ARBA" id="ARBA00022801"/>
    </source>
</evidence>
<dbReference type="Proteomes" id="UP000824998">
    <property type="component" value="Unassembled WGS sequence"/>
</dbReference>
<proteinExistence type="inferred from homology"/>
<feature type="active site" evidence="11">
    <location>
        <position position="273"/>
    </location>
</feature>
<dbReference type="InterPro" id="IPR036026">
    <property type="entry name" value="Seven-hairpin_glycosidases"/>
</dbReference>
<evidence type="ECO:0000313" key="16">
    <source>
        <dbReference type="EMBL" id="KAG9239469.1"/>
    </source>
</evidence>
<dbReference type="SUPFAM" id="SSF48225">
    <property type="entry name" value="Seven-hairpin glycosidases"/>
    <property type="match status" value="1"/>
</dbReference>
<dbReference type="FunFam" id="1.50.10.10:FF:000047">
    <property type="entry name" value="Mannosyl-oligosaccharide alpha-1,2-mannosidase"/>
    <property type="match status" value="1"/>
</dbReference>
<comment type="catalytic activity">
    <reaction evidence="10">
        <text>N(4)-(alpha-D-Man-(1-&gt;2)-alpha-D-Man-(1-&gt;2)-alpha-D-Man-(1-&gt;3)-[alpha-D-Man-(1-&gt;2)-alpha-D-Man-(1-&gt;3)-[alpha-D-Man-(1-&gt;2)-alpha-D-Man-(1-&gt;6)]-alpha-D-Man-(1-&gt;6)]-beta-D-Man-(1-&gt;4)-beta-D-GlcNAc-(1-&gt;4)-beta-D-GlcNAc)-L-asparaginyl-[protein] (N-glucan mannose isomer 9A1,2,3B1,2,3) + 4 H2O = N(4)-(alpha-D-Man-(1-&gt;3)-[alpha-D-Man-(1-&gt;3)-[alpha-D-Man-(1-&gt;6)]-alpha-D-Man-(1-&gt;6)]-beta-D-Man-(1-&gt;4)-beta-D-GlcNAc-(1-&gt;4)-beta-D-GlcNAc)-L-asparaginyl-[protein] (N-glucan mannose isomer 5A1,2) + 4 beta-D-mannose</text>
        <dbReference type="Rhea" id="RHEA:56008"/>
        <dbReference type="Rhea" id="RHEA-COMP:14356"/>
        <dbReference type="Rhea" id="RHEA-COMP:14367"/>
        <dbReference type="ChEBI" id="CHEBI:15377"/>
        <dbReference type="ChEBI" id="CHEBI:28563"/>
        <dbReference type="ChEBI" id="CHEBI:59087"/>
        <dbReference type="ChEBI" id="CHEBI:139493"/>
        <dbReference type="EC" id="3.2.1.113"/>
    </reaction>
</comment>
<evidence type="ECO:0000256" key="14">
    <source>
        <dbReference type="RuleBase" id="RU361193"/>
    </source>
</evidence>
<feature type="disulfide bond" evidence="13">
    <location>
        <begin position="338"/>
        <end position="367"/>
    </location>
</feature>
<keyword evidence="5 14" id="KW-0378">Hydrolase</keyword>
<dbReference type="GO" id="GO:0016020">
    <property type="term" value="C:membrane"/>
    <property type="evidence" value="ECO:0007669"/>
    <property type="project" value="InterPro"/>
</dbReference>
<dbReference type="Gene3D" id="1.50.10.10">
    <property type="match status" value="1"/>
</dbReference>
<evidence type="ECO:0000256" key="1">
    <source>
        <dbReference type="ARBA" id="ARBA00001913"/>
    </source>
</evidence>
<dbReference type="Pfam" id="PF01532">
    <property type="entry name" value="Glyco_hydro_47"/>
    <property type="match status" value="1"/>
</dbReference>
<keyword evidence="8 14" id="KW-0326">Glycosidase</keyword>
<evidence type="ECO:0000256" key="11">
    <source>
        <dbReference type="PIRSR" id="PIRSR601382-1"/>
    </source>
</evidence>
<evidence type="ECO:0000256" key="7">
    <source>
        <dbReference type="ARBA" id="ARBA00023180"/>
    </source>
</evidence>
<evidence type="ECO:0000256" key="12">
    <source>
        <dbReference type="PIRSR" id="PIRSR601382-2"/>
    </source>
</evidence>
<dbReference type="PANTHER" id="PTHR11742">
    <property type="entry name" value="MANNOSYL-OLIGOSACCHARIDE ALPHA-1,2-MANNOSIDASE-RELATED"/>
    <property type="match status" value="1"/>
</dbReference>
<keyword evidence="4 15" id="KW-0732">Signal</keyword>
<dbReference type="PANTHER" id="PTHR11742:SF101">
    <property type="entry name" value="MANNOSYL-OLIGOSACCHARIDE ALPHA-1,2-MANNOSIDASE 1B"/>
    <property type="match status" value="1"/>
</dbReference>
<dbReference type="InterPro" id="IPR001382">
    <property type="entry name" value="Glyco_hydro_47"/>
</dbReference>
<dbReference type="EMBL" id="MU251358">
    <property type="protein sequence ID" value="KAG9239469.1"/>
    <property type="molecule type" value="Genomic_DNA"/>
</dbReference>
<keyword evidence="6 13" id="KW-1015">Disulfide bond</keyword>
<dbReference type="PRINTS" id="PR00747">
    <property type="entry name" value="GLYHDRLASE47"/>
</dbReference>
<dbReference type="InterPro" id="IPR012341">
    <property type="entry name" value="6hp_glycosidase-like_sf"/>
</dbReference>
<feature type="signal peptide" evidence="15">
    <location>
        <begin position="1"/>
        <end position="22"/>
    </location>
</feature>
<evidence type="ECO:0000256" key="6">
    <source>
        <dbReference type="ARBA" id="ARBA00023157"/>
    </source>
</evidence>
<feature type="active site" description="Proton donor" evidence="11">
    <location>
        <position position="381"/>
    </location>
</feature>
<keyword evidence="17" id="KW-1185">Reference proteome</keyword>
<evidence type="ECO:0000313" key="17">
    <source>
        <dbReference type="Proteomes" id="UP000824998"/>
    </source>
</evidence>
<evidence type="ECO:0000256" key="8">
    <source>
        <dbReference type="ARBA" id="ARBA00023295"/>
    </source>
</evidence>
<dbReference type="GO" id="GO:0004571">
    <property type="term" value="F:mannosyl-oligosaccharide 1,2-alpha-mannosidase activity"/>
    <property type="evidence" value="ECO:0007669"/>
    <property type="project" value="UniProtKB-EC"/>
</dbReference>
<evidence type="ECO:0000256" key="4">
    <source>
        <dbReference type="ARBA" id="ARBA00022729"/>
    </source>
</evidence>
<feature type="active site" description="Proton donor" evidence="11">
    <location>
        <position position="128"/>
    </location>
</feature>
<evidence type="ECO:0000256" key="15">
    <source>
        <dbReference type="SAM" id="SignalP"/>
    </source>
</evidence>